<dbReference type="PANTHER" id="PTHR34183:SF1">
    <property type="entry name" value="ENDOLYTIC PEPTIDOGLYCAN TRANSGLYCOSYLASE RLPA"/>
    <property type="match status" value="1"/>
</dbReference>
<sequence>MKHPFSGCASLIPRAPALLLLLLTLAACSTTPQRPDIGSPNLRAAYNRPYTIRGQTYYPMASSIGYRERGLASWYGHESGNTTSMGMRFDPDGLSAAHKTLPLPTWARVTNLDNGRSIELLVNDRGPFVPGRIMDLSAGSARALGITGLGRVEIEALSVAPSTPSLAQGPSAAPDANTAGSAVYLQAGAFSRAENAERRRQQLQAAGFDNVDVERRGPYFLVLVGPFASPEARQAASLRLSEAGIHHLREARR</sequence>
<dbReference type="Gene3D" id="2.40.40.10">
    <property type="entry name" value="RlpA-like domain"/>
    <property type="match status" value="1"/>
</dbReference>
<keyword evidence="1 6" id="KW-0732">Signal</keyword>
<keyword evidence="4" id="KW-0449">Lipoprotein</keyword>
<dbReference type="PROSITE" id="PS51724">
    <property type="entry name" value="SPOR"/>
    <property type="match status" value="1"/>
</dbReference>
<keyword evidence="2 4" id="KW-0456">Lyase</keyword>
<dbReference type="HAMAP" id="MF_02071">
    <property type="entry name" value="RlpA"/>
    <property type="match status" value="1"/>
</dbReference>
<comment type="subcellular location">
    <subcellularLocation>
        <location evidence="4">Cell membrane</location>
        <topology evidence="4">Lipid-anchor</topology>
    </subcellularLocation>
</comment>
<evidence type="ECO:0000259" key="7">
    <source>
        <dbReference type="PROSITE" id="PS51724"/>
    </source>
</evidence>
<evidence type="ECO:0000256" key="2">
    <source>
        <dbReference type="ARBA" id="ARBA00023239"/>
    </source>
</evidence>
<dbReference type="Pfam" id="PF05036">
    <property type="entry name" value="SPOR"/>
    <property type="match status" value="1"/>
</dbReference>
<dbReference type="Proteomes" id="UP001446205">
    <property type="component" value="Unassembled WGS sequence"/>
</dbReference>
<dbReference type="InterPro" id="IPR009009">
    <property type="entry name" value="RlpA-like_DPBB"/>
</dbReference>
<proteinExistence type="inferred from homology"/>
<accession>A0ABU9D6L5</accession>
<organism evidence="8 9">
    <name type="scientific">Thermithiobacillus plumbiphilus</name>
    <dbReference type="NCBI Taxonomy" id="1729899"/>
    <lineage>
        <taxon>Bacteria</taxon>
        <taxon>Pseudomonadati</taxon>
        <taxon>Pseudomonadota</taxon>
        <taxon>Acidithiobacillia</taxon>
        <taxon>Acidithiobacillales</taxon>
        <taxon>Thermithiobacillaceae</taxon>
        <taxon>Thermithiobacillus</taxon>
    </lineage>
</organism>
<dbReference type="InterPro" id="IPR007730">
    <property type="entry name" value="SPOR-like_dom"/>
</dbReference>
<dbReference type="Pfam" id="PF03330">
    <property type="entry name" value="DPBB_1"/>
    <property type="match status" value="1"/>
</dbReference>
<dbReference type="SUPFAM" id="SSF110997">
    <property type="entry name" value="Sporulation related repeat"/>
    <property type="match status" value="1"/>
</dbReference>
<dbReference type="Gene3D" id="3.30.70.1070">
    <property type="entry name" value="Sporulation related repeat"/>
    <property type="match status" value="1"/>
</dbReference>
<protein>
    <recommendedName>
        <fullName evidence="4">Endolytic peptidoglycan transglycosylase RlpA</fullName>
        <ecNumber evidence="4">4.2.2.-</ecNumber>
    </recommendedName>
</protein>
<dbReference type="InterPro" id="IPR034718">
    <property type="entry name" value="RlpA"/>
</dbReference>
<dbReference type="EC" id="4.2.2.-" evidence="4"/>
<feature type="signal peptide" evidence="6">
    <location>
        <begin position="1"/>
        <end position="26"/>
    </location>
</feature>
<dbReference type="NCBIfam" id="TIGR00413">
    <property type="entry name" value="rlpA"/>
    <property type="match status" value="1"/>
</dbReference>
<keyword evidence="4" id="KW-1003">Cell membrane</keyword>
<dbReference type="InterPro" id="IPR036908">
    <property type="entry name" value="RlpA-like_sf"/>
</dbReference>
<dbReference type="EMBL" id="JBBPCO010000001">
    <property type="protein sequence ID" value="MEK8088323.1"/>
    <property type="molecule type" value="Genomic_DNA"/>
</dbReference>
<evidence type="ECO:0000256" key="6">
    <source>
        <dbReference type="SAM" id="SignalP"/>
    </source>
</evidence>
<dbReference type="RefSeq" id="WP_341369389.1">
    <property type="nucleotide sequence ID" value="NZ_JBBPCO010000001.1"/>
</dbReference>
<comment type="similarity">
    <text evidence="4 5">Belongs to the RlpA family.</text>
</comment>
<evidence type="ECO:0000256" key="5">
    <source>
        <dbReference type="RuleBase" id="RU003495"/>
    </source>
</evidence>
<keyword evidence="9" id="KW-1185">Reference proteome</keyword>
<evidence type="ECO:0000256" key="4">
    <source>
        <dbReference type="HAMAP-Rule" id="MF_02071"/>
    </source>
</evidence>
<dbReference type="InterPro" id="IPR012997">
    <property type="entry name" value="RplA"/>
</dbReference>
<keyword evidence="4" id="KW-0564">Palmitate</keyword>
<gene>
    <name evidence="4" type="primary">rlpA</name>
    <name evidence="8" type="ORF">WOB96_00960</name>
</gene>
<reference evidence="8 9" key="1">
    <citation type="submission" date="2024-04" db="EMBL/GenBank/DDBJ databases">
        <authorList>
            <person name="Abashina T."/>
            <person name="Shaikin A."/>
        </authorList>
    </citation>
    <scope>NUCLEOTIDE SEQUENCE [LARGE SCALE GENOMIC DNA]</scope>
    <source>
        <strain evidence="8 9">AAFK</strain>
    </source>
</reference>
<evidence type="ECO:0000313" key="9">
    <source>
        <dbReference type="Proteomes" id="UP001446205"/>
    </source>
</evidence>
<evidence type="ECO:0000313" key="8">
    <source>
        <dbReference type="EMBL" id="MEK8088323.1"/>
    </source>
</evidence>
<dbReference type="PROSITE" id="PS51257">
    <property type="entry name" value="PROKAR_LIPOPROTEIN"/>
    <property type="match status" value="1"/>
</dbReference>
<dbReference type="InterPro" id="IPR036680">
    <property type="entry name" value="SPOR-like_sf"/>
</dbReference>
<keyword evidence="4" id="KW-0472">Membrane</keyword>
<evidence type="ECO:0000256" key="3">
    <source>
        <dbReference type="ARBA" id="ARBA00023316"/>
    </source>
</evidence>
<dbReference type="CDD" id="cd22268">
    <property type="entry name" value="DPBB_RlpA-like"/>
    <property type="match status" value="1"/>
</dbReference>
<keyword evidence="3 4" id="KW-0961">Cell wall biogenesis/degradation</keyword>
<comment type="caution">
    <text evidence="8">The sequence shown here is derived from an EMBL/GenBank/DDBJ whole genome shotgun (WGS) entry which is preliminary data.</text>
</comment>
<feature type="domain" description="SPOR" evidence="7">
    <location>
        <begin position="177"/>
        <end position="253"/>
    </location>
</feature>
<comment type="function">
    <text evidence="4">Lytic transglycosylase with a strong preference for naked glycan strands that lack stem peptides.</text>
</comment>
<feature type="chain" id="PRO_5046081311" description="Endolytic peptidoglycan transglycosylase RlpA" evidence="6">
    <location>
        <begin position="27"/>
        <end position="253"/>
    </location>
</feature>
<name>A0ABU9D6L5_9PROT</name>
<dbReference type="PANTHER" id="PTHR34183">
    <property type="entry name" value="ENDOLYTIC PEPTIDOGLYCAN TRANSGLYCOSYLASE RLPA"/>
    <property type="match status" value="1"/>
</dbReference>
<evidence type="ECO:0000256" key="1">
    <source>
        <dbReference type="ARBA" id="ARBA00022729"/>
    </source>
</evidence>
<dbReference type="SUPFAM" id="SSF50685">
    <property type="entry name" value="Barwin-like endoglucanases"/>
    <property type="match status" value="1"/>
</dbReference>